<evidence type="ECO:0000313" key="6">
    <source>
        <dbReference type="RefSeq" id="XP_046591647.1"/>
    </source>
</evidence>
<dbReference type="Proteomes" id="UP000829291">
    <property type="component" value="Chromosome 3"/>
</dbReference>
<feature type="compositionally biased region" description="Basic and acidic residues" evidence="1">
    <location>
        <begin position="18"/>
        <end position="40"/>
    </location>
</feature>
<evidence type="ECO:0000313" key="5">
    <source>
        <dbReference type="RefSeq" id="XP_046591646.1"/>
    </source>
</evidence>
<accession>A0ABM3FUE4</accession>
<feature type="compositionally biased region" description="Basic and acidic residues" evidence="1">
    <location>
        <begin position="108"/>
        <end position="139"/>
    </location>
</feature>
<name>A0ABM3FUE4_NEOLC</name>
<feature type="compositionally biased region" description="Basic and acidic residues" evidence="1">
    <location>
        <begin position="270"/>
        <end position="288"/>
    </location>
</feature>
<feature type="compositionally biased region" description="Acidic residues" evidence="1">
    <location>
        <begin position="231"/>
        <end position="241"/>
    </location>
</feature>
<sequence>MMDSDKSDNGESQATGKRMRDDNSGDEKCDLPSKRPRSESVEPSEPVDSKKDAIAQVTNGDTSPSKEHTDTNKVYDEHKNGETDETDDHIKPIIDDEVPVKSPEPVEAIDKNNEDMMKEEDIKIDKKTENEPVKEKSIDSEVVDGLELSVECASDKEASSSENDEEKASKPRPKTIIVTAEPNDSELEVGSSEAEKSDSNQKVTENDVKTKKRTGKRKSFTKVTSSRSEDSLDSNSDDEDYSPQNKKKLKKAATLKKVTPRKTKPKKNRKSVEKSVTETDSDSEKSKSEDEDMNLADRAKKRSAKNVNKISQKDESNSESSNEADDMNDSDDKNKKNGKRKSKDQDPNSDKKIKGLKKYIITAGIRVKYQDLWSGCTSNRQRIIRMQKLLQDNGIQGRPTLEKCKKLKIKNAAKKEVAELDKSNIISEGRVTRSRRSEGNKEGTPTPTKHREVRKILKRIQPVCDSDTE</sequence>
<dbReference type="RefSeq" id="XP_046591645.1">
    <property type="nucleotide sequence ID" value="XM_046735689.1"/>
</dbReference>
<gene>
    <name evidence="3 4 5 6" type="primary">LOC107224709</name>
</gene>
<feature type="compositionally biased region" description="Basic and acidic residues" evidence="1">
    <location>
        <begin position="64"/>
        <end position="94"/>
    </location>
</feature>
<evidence type="ECO:0000313" key="4">
    <source>
        <dbReference type="RefSeq" id="XP_046591645.1"/>
    </source>
</evidence>
<organism evidence="2 4">
    <name type="scientific">Neodiprion lecontei</name>
    <name type="common">Redheaded pine sawfly</name>
    <dbReference type="NCBI Taxonomy" id="441921"/>
    <lineage>
        <taxon>Eukaryota</taxon>
        <taxon>Metazoa</taxon>
        <taxon>Ecdysozoa</taxon>
        <taxon>Arthropoda</taxon>
        <taxon>Hexapoda</taxon>
        <taxon>Insecta</taxon>
        <taxon>Pterygota</taxon>
        <taxon>Neoptera</taxon>
        <taxon>Endopterygota</taxon>
        <taxon>Hymenoptera</taxon>
        <taxon>Tenthredinoidea</taxon>
        <taxon>Diprionidae</taxon>
        <taxon>Diprioninae</taxon>
        <taxon>Neodiprion</taxon>
    </lineage>
</organism>
<dbReference type="RefSeq" id="XP_046591646.1">
    <property type="nucleotide sequence ID" value="XM_046735690.1"/>
</dbReference>
<keyword evidence="2" id="KW-1185">Reference proteome</keyword>
<dbReference type="PANTHER" id="PTHR15410:SF2">
    <property type="entry name" value="HIRA-INTERACTING PROTEIN 3"/>
    <property type="match status" value="1"/>
</dbReference>
<evidence type="ECO:0000313" key="2">
    <source>
        <dbReference type="Proteomes" id="UP000829291"/>
    </source>
</evidence>
<dbReference type="InterPro" id="IPR037647">
    <property type="entry name" value="HIRIP3"/>
</dbReference>
<dbReference type="RefSeq" id="XP_046591647.1">
    <property type="nucleotide sequence ID" value="XM_046735691.1"/>
</dbReference>
<feature type="compositionally biased region" description="Basic residues" evidence="1">
    <location>
        <begin position="245"/>
        <end position="269"/>
    </location>
</feature>
<proteinExistence type="predicted"/>
<protein>
    <submittedName>
        <fullName evidence="3 4">HIRA-interacting protein 3</fullName>
    </submittedName>
</protein>
<feature type="region of interest" description="Disordered" evidence="1">
    <location>
        <begin position="428"/>
        <end position="451"/>
    </location>
</feature>
<feature type="region of interest" description="Disordered" evidence="1">
    <location>
        <begin position="1"/>
        <end position="351"/>
    </location>
</feature>
<reference evidence="3 4" key="1">
    <citation type="submission" date="2025-05" db="UniProtKB">
        <authorList>
            <consortium name="RefSeq"/>
        </authorList>
    </citation>
    <scope>IDENTIFICATION</scope>
    <source>
        <tissue evidence="3 4">Thorax and Abdomen</tissue>
    </source>
</reference>
<evidence type="ECO:0000256" key="1">
    <source>
        <dbReference type="SAM" id="MobiDB-lite"/>
    </source>
</evidence>
<dbReference type="PANTHER" id="PTHR15410">
    <property type="entry name" value="HIRA-INTERACTING PROTEIN 3"/>
    <property type="match status" value="1"/>
</dbReference>
<evidence type="ECO:0000313" key="3">
    <source>
        <dbReference type="RefSeq" id="XP_046591643.1"/>
    </source>
</evidence>
<dbReference type="RefSeq" id="XP_046591643.1">
    <property type="nucleotide sequence ID" value="XM_046735687.1"/>
</dbReference>
<feature type="compositionally biased region" description="Basic and acidic residues" evidence="1">
    <location>
        <begin position="193"/>
        <end position="209"/>
    </location>
</feature>
<feature type="compositionally biased region" description="Basic residues" evidence="1">
    <location>
        <begin position="210"/>
        <end position="220"/>
    </location>
</feature>
<dbReference type="GeneID" id="107224709"/>